<comment type="similarity">
    <text evidence="1">Belongs to the Cyclase 1 superfamily.</text>
</comment>
<reference evidence="4" key="1">
    <citation type="submission" date="2019-04" db="EMBL/GenBank/DDBJ databases">
        <authorList>
            <person name="Melise S."/>
            <person name="Noan J."/>
            <person name="Okalmin O."/>
        </authorList>
    </citation>
    <scope>NUCLEOTIDE SEQUENCE</scope>
    <source>
        <strain evidence="4">FN9</strain>
    </source>
</reference>
<dbReference type="Pfam" id="PF04199">
    <property type="entry name" value="Cyclase"/>
    <property type="match status" value="1"/>
</dbReference>
<name>A0A4E9E5F4_GIBZA</name>
<evidence type="ECO:0000256" key="3">
    <source>
        <dbReference type="SAM" id="Phobius"/>
    </source>
</evidence>
<dbReference type="CDD" id="cd01310">
    <property type="entry name" value="TatD_DNAse"/>
    <property type="match status" value="1"/>
</dbReference>
<evidence type="ECO:0000256" key="2">
    <source>
        <dbReference type="ARBA" id="ARBA00022801"/>
    </source>
</evidence>
<proteinExistence type="inferred from homology"/>
<dbReference type="EMBL" id="CAAKMV010000022">
    <property type="protein sequence ID" value="VIO52270.1"/>
    <property type="molecule type" value="Genomic_DNA"/>
</dbReference>
<keyword evidence="2" id="KW-0378">Hydrolase</keyword>
<dbReference type="Pfam" id="PF01026">
    <property type="entry name" value="TatD_DNase"/>
    <property type="match status" value="1"/>
</dbReference>
<dbReference type="GO" id="GO:0004061">
    <property type="term" value="F:arylformamidase activity"/>
    <property type="evidence" value="ECO:0007669"/>
    <property type="project" value="InterPro"/>
</dbReference>
<dbReference type="Gene3D" id="3.20.20.140">
    <property type="entry name" value="Metal-dependent hydrolases"/>
    <property type="match status" value="1"/>
</dbReference>
<dbReference type="PANTHER" id="PTHR34861">
    <property type="match status" value="1"/>
</dbReference>
<sequence>MVLAMIECCVSDEAIGSLVRVFRESIIQFKTDRYLNSKALTDSSRSRFLIHIMSSTVDLSAFPTAAPAAPSAEIRYADVAVTATAKEFKGVYRDDKQCHEPDFINTLDRAKDAGVSKVMLTGMSLSDASHNDSITKQRPAQAYYTIGVHPYHAAELEQGGKAYLAELEQKVKNALAQDSPHIAAFGELGLDYDKEEHASKDVQKKAFVAQLDLFVKNQWDLPLFLHCRNAFDDFVEIMTPYMEKLPRGGLVHSFVGSASQMEKLVSMGFGVSVNGFSFQTTESLEMVSKVPLDALQLETDAPWGELKSTSEVVKQYCANARPLPASKKRDKWDAKCMVKERNESCTMERVALVVAGLKGVAVDEVAEAAWRNTQSCTLSFIFKMTFDLSSVPDYDDLPQVEGMPKGCTWGLFDQDGKKDMVGTLNFLTPEVVRNAALGVKDGISISLNWPLNAMTKLNVPGRAVPEHKVLYIPESLAGLPFEQGKSWDDEVSFNTQCSSQWDSLCHFQHQDSGLAYNGANPDKKLLSVDSTDSNTMPTLDHWHSRGCIAGRGVLIDYAAYAEEKKIEFHPFDGNRITVEDLEACAAYQKVEFQPGDILLVRTGATEVVDRMDPVGLGKMMAMKLSGLDGSEEMARWMWNKRFAAAASDSSAFEAFPPLKPDGSIGGMKDLVCGGRLLIVTVLHVYCLSLFGMPIGELWDLRKLAAYCKKTKRYSFMITSTPLNQPGLIGSPPNALAIF</sequence>
<protein>
    <submittedName>
        <fullName evidence="4">Uncharacterized protein</fullName>
    </submittedName>
</protein>
<evidence type="ECO:0000313" key="4">
    <source>
        <dbReference type="EMBL" id="VIO52270.1"/>
    </source>
</evidence>
<keyword evidence="3" id="KW-1133">Transmembrane helix</keyword>
<dbReference type="PANTHER" id="PTHR34861:SF10">
    <property type="entry name" value="CYCLASE"/>
    <property type="match status" value="1"/>
</dbReference>
<feature type="transmembrane region" description="Helical" evidence="3">
    <location>
        <begin position="676"/>
        <end position="698"/>
    </location>
</feature>
<evidence type="ECO:0000256" key="1">
    <source>
        <dbReference type="ARBA" id="ARBA00007865"/>
    </source>
</evidence>
<dbReference type="AlphaFoldDB" id="A0A4E9E5F4"/>
<dbReference type="InterPro" id="IPR032466">
    <property type="entry name" value="Metal_Hydrolase"/>
</dbReference>
<keyword evidence="3" id="KW-0472">Membrane</keyword>
<dbReference type="PROSITE" id="PS01090">
    <property type="entry name" value="TATD_2"/>
    <property type="match status" value="1"/>
</dbReference>
<dbReference type="SUPFAM" id="SSF51556">
    <property type="entry name" value="Metallo-dependent hydrolases"/>
    <property type="match status" value="1"/>
</dbReference>
<gene>
    <name evidence="4" type="ORF">FUG_LOCUS18695</name>
</gene>
<dbReference type="GO" id="GO:0019441">
    <property type="term" value="P:L-tryptophan catabolic process to kynurenine"/>
    <property type="evidence" value="ECO:0007669"/>
    <property type="project" value="InterPro"/>
</dbReference>
<dbReference type="InterPro" id="IPR037175">
    <property type="entry name" value="KFase_sf"/>
</dbReference>
<organism evidence="4">
    <name type="scientific">Gibberella zeae</name>
    <name type="common">Wheat head blight fungus</name>
    <name type="synonym">Fusarium graminearum</name>
    <dbReference type="NCBI Taxonomy" id="5518"/>
    <lineage>
        <taxon>Eukaryota</taxon>
        <taxon>Fungi</taxon>
        <taxon>Dikarya</taxon>
        <taxon>Ascomycota</taxon>
        <taxon>Pezizomycotina</taxon>
        <taxon>Sordariomycetes</taxon>
        <taxon>Hypocreomycetidae</taxon>
        <taxon>Hypocreales</taxon>
        <taxon>Nectriaceae</taxon>
        <taxon>Fusarium</taxon>
    </lineage>
</organism>
<dbReference type="GO" id="GO:0016788">
    <property type="term" value="F:hydrolase activity, acting on ester bonds"/>
    <property type="evidence" value="ECO:0007669"/>
    <property type="project" value="InterPro"/>
</dbReference>
<dbReference type="InterPro" id="IPR007325">
    <property type="entry name" value="KFase/CYL"/>
</dbReference>
<keyword evidence="3" id="KW-0812">Transmembrane</keyword>
<dbReference type="InterPro" id="IPR018228">
    <property type="entry name" value="DNase_TatD-rel_CS"/>
</dbReference>
<accession>A0A4E9E5F4</accession>
<dbReference type="SUPFAM" id="SSF102198">
    <property type="entry name" value="Putative cyclase"/>
    <property type="match status" value="1"/>
</dbReference>
<dbReference type="Gene3D" id="3.50.30.50">
    <property type="entry name" value="Putative cyclase"/>
    <property type="match status" value="1"/>
</dbReference>
<dbReference type="InterPro" id="IPR001130">
    <property type="entry name" value="TatD-like"/>
</dbReference>